<sequence length="298" mass="29919">MALITAPLACGDDKGGETETGGVTAMTVDTTQSTSTTATTTNEATGTTEDETTTTTASPTSTAPPTTSPTATTDDTTTGGGAGQFCQESCAGDADCTINGVDMGYTCQNNRCVDEGAKCSTDEQCNATISGWVVDCAAQAECMAGSACVDIGGGMGKCAIEPNDVVMCATLMMEDVMIDTIEGDMMVTVCGRTGARCEDEVCFDPCEANADCPAQGGHPTCNVGTGKCECASDDDCKGSGIAGYAVCNGGVCGCGQDSDCAGTMYSDKCYDGACGCSSVNACMSDALFDNTMKVCEGA</sequence>
<accession>A0A1I2FH24</accession>
<keyword evidence="3" id="KW-1185">Reference proteome</keyword>
<dbReference type="RefSeq" id="WP_096328578.1">
    <property type="nucleotide sequence ID" value="NZ_FOMX01000026.1"/>
</dbReference>
<evidence type="ECO:0000313" key="2">
    <source>
        <dbReference type="EMBL" id="SFF04179.1"/>
    </source>
</evidence>
<feature type="compositionally biased region" description="Low complexity" evidence="1">
    <location>
        <begin position="20"/>
        <end position="77"/>
    </location>
</feature>
<dbReference type="AlphaFoldDB" id="A0A1I2FH24"/>
<gene>
    <name evidence="2" type="ORF">SAMN02745121_06645</name>
</gene>
<evidence type="ECO:0000256" key="1">
    <source>
        <dbReference type="SAM" id="MobiDB-lite"/>
    </source>
</evidence>
<dbReference type="EMBL" id="FOMX01000026">
    <property type="protein sequence ID" value="SFF04179.1"/>
    <property type="molecule type" value="Genomic_DNA"/>
</dbReference>
<feature type="region of interest" description="Disordered" evidence="1">
    <location>
        <begin position="1"/>
        <end position="78"/>
    </location>
</feature>
<evidence type="ECO:0000313" key="3">
    <source>
        <dbReference type="Proteomes" id="UP000199400"/>
    </source>
</evidence>
<name>A0A1I2FH24_9BACT</name>
<proteinExistence type="predicted"/>
<reference evidence="3" key="1">
    <citation type="submission" date="2016-10" db="EMBL/GenBank/DDBJ databases">
        <authorList>
            <person name="Varghese N."/>
            <person name="Submissions S."/>
        </authorList>
    </citation>
    <scope>NUCLEOTIDE SEQUENCE [LARGE SCALE GENOMIC DNA]</scope>
    <source>
        <strain evidence="3">ATCC 25963</strain>
    </source>
</reference>
<protein>
    <submittedName>
        <fullName evidence="2">Uncharacterized protein</fullName>
    </submittedName>
</protein>
<organism evidence="2 3">
    <name type="scientific">Nannocystis exedens</name>
    <dbReference type="NCBI Taxonomy" id="54"/>
    <lineage>
        <taxon>Bacteria</taxon>
        <taxon>Pseudomonadati</taxon>
        <taxon>Myxococcota</taxon>
        <taxon>Polyangia</taxon>
        <taxon>Nannocystales</taxon>
        <taxon>Nannocystaceae</taxon>
        <taxon>Nannocystis</taxon>
    </lineage>
</organism>
<dbReference type="Proteomes" id="UP000199400">
    <property type="component" value="Unassembled WGS sequence"/>
</dbReference>
<dbReference type="OrthoDB" id="5526440at2"/>